<feature type="domain" description="Methylated-DNA-[protein]-cysteine S-methyltransferase DNA binding" evidence="2">
    <location>
        <begin position="75"/>
        <end position="135"/>
    </location>
</feature>
<keyword evidence="1" id="KW-0227">DNA damage</keyword>
<dbReference type="Proteomes" id="UP001596414">
    <property type="component" value="Unassembled WGS sequence"/>
</dbReference>
<dbReference type="InterPro" id="IPR036388">
    <property type="entry name" value="WH-like_DNA-bd_sf"/>
</dbReference>
<dbReference type="Pfam" id="PF01035">
    <property type="entry name" value="DNA_binding_1"/>
    <property type="match status" value="1"/>
</dbReference>
<evidence type="ECO:0000313" key="3">
    <source>
        <dbReference type="EMBL" id="MFC7125016.1"/>
    </source>
</evidence>
<sequence>MDETAGIYALQSSFLDRFVQVGMAQGRVISVDFPSTPPDETNQNHELLDRIEEYLQGETDDFDDVEVAMTMPTDHRKVLDAVTKIPYGENATVKQVRHMAVGLEGDDEEQTRTIREGLAANQVPIFIPTHRVRDGPGGMPPDIESKLRAVEGL</sequence>
<dbReference type="InterPro" id="IPR036217">
    <property type="entry name" value="MethylDNA_cys_MeTrfase_DNAb"/>
</dbReference>
<evidence type="ECO:0000313" key="4">
    <source>
        <dbReference type="Proteomes" id="UP001596414"/>
    </source>
</evidence>
<dbReference type="SUPFAM" id="SSF46767">
    <property type="entry name" value="Methylated DNA-protein cysteine methyltransferase, C-terminal domain"/>
    <property type="match status" value="1"/>
</dbReference>
<dbReference type="InterPro" id="IPR014048">
    <property type="entry name" value="MethylDNA_cys_MeTrfase_DNA-bd"/>
</dbReference>
<protein>
    <submittedName>
        <fullName evidence="3">MGMT family protein</fullName>
    </submittedName>
</protein>
<evidence type="ECO:0000256" key="1">
    <source>
        <dbReference type="ARBA" id="ARBA00022763"/>
    </source>
</evidence>
<evidence type="ECO:0000259" key="2">
    <source>
        <dbReference type="Pfam" id="PF01035"/>
    </source>
</evidence>
<dbReference type="Gene3D" id="1.10.10.10">
    <property type="entry name" value="Winged helix-like DNA-binding domain superfamily/Winged helix DNA-binding domain"/>
    <property type="match status" value="1"/>
</dbReference>
<proteinExistence type="predicted"/>
<gene>
    <name evidence="3" type="ORF">ACFQJ7_03035</name>
</gene>
<reference evidence="3 4" key="1">
    <citation type="journal article" date="2014" name="Int. J. Syst. Evol. Microbiol.">
        <title>Complete genome sequence of Corynebacterium casei LMG S-19264T (=DSM 44701T), isolated from a smear-ripened cheese.</title>
        <authorList>
            <consortium name="US DOE Joint Genome Institute (JGI-PGF)"/>
            <person name="Walter F."/>
            <person name="Albersmeier A."/>
            <person name="Kalinowski J."/>
            <person name="Ruckert C."/>
        </authorList>
    </citation>
    <scope>NUCLEOTIDE SEQUENCE [LARGE SCALE GENOMIC DNA]</scope>
    <source>
        <strain evidence="3 4">CGMCC 4.7215</strain>
    </source>
</reference>
<dbReference type="GO" id="GO:0006974">
    <property type="term" value="P:DNA damage response"/>
    <property type="evidence" value="ECO:0007669"/>
    <property type="project" value="UniProtKB-KW"/>
</dbReference>
<organism evidence="3 4">
    <name type="scientific">Halovenus rubra</name>
    <dbReference type="NCBI Taxonomy" id="869890"/>
    <lineage>
        <taxon>Archaea</taxon>
        <taxon>Methanobacteriati</taxon>
        <taxon>Methanobacteriota</taxon>
        <taxon>Stenosarchaea group</taxon>
        <taxon>Halobacteria</taxon>
        <taxon>Halobacteriales</taxon>
        <taxon>Haloarculaceae</taxon>
        <taxon>Halovenus</taxon>
    </lineage>
</organism>
<dbReference type="EMBL" id="JBHSZQ010000002">
    <property type="protein sequence ID" value="MFC7125016.1"/>
    <property type="molecule type" value="Genomic_DNA"/>
</dbReference>
<dbReference type="RefSeq" id="WP_267638214.1">
    <property type="nucleotide sequence ID" value="NZ_JAODIY010000013.1"/>
</dbReference>
<name>A0ABD5X5B4_9EURY</name>
<dbReference type="AlphaFoldDB" id="A0ABD5X5B4"/>
<accession>A0ABD5X5B4</accession>
<comment type="caution">
    <text evidence="3">The sequence shown here is derived from an EMBL/GenBank/DDBJ whole genome shotgun (WGS) entry which is preliminary data.</text>
</comment>